<organism evidence="4 5">
    <name type="scientific">Symbiodinium microadriaticum</name>
    <name type="common">Dinoflagellate</name>
    <name type="synonym">Zooxanthella microadriatica</name>
    <dbReference type="NCBI Taxonomy" id="2951"/>
    <lineage>
        <taxon>Eukaryota</taxon>
        <taxon>Sar</taxon>
        <taxon>Alveolata</taxon>
        <taxon>Dinophyceae</taxon>
        <taxon>Suessiales</taxon>
        <taxon>Symbiodiniaceae</taxon>
        <taxon>Symbiodinium</taxon>
    </lineage>
</organism>
<dbReference type="PROSITE" id="PS50878">
    <property type="entry name" value="RT_POL"/>
    <property type="match status" value="1"/>
</dbReference>
<evidence type="ECO:0000313" key="4">
    <source>
        <dbReference type="EMBL" id="OLQ14712.1"/>
    </source>
</evidence>
<accession>A0A1Q9F4Y9</accession>
<keyword evidence="2" id="KW-1133">Transmembrane helix</keyword>
<name>A0A1Q9F4Y9_SYMMI</name>
<dbReference type="InterPro" id="IPR000477">
    <property type="entry name" value="RT_dom"/>
</dbReference>
<feature type="compositionally biased region" description="Polar residues" evidence="1">
    <location>
        <begin position="1569"/>
        <end position="1591"/>
    </location>
</feature>
<protein>
    <submittedName>
        <fullName evidence="4">Putative 149 kDa protein</fullName>
    </submittedName>
</protein>
<keyword evidence="5" id="KW-1185">Reference proteome</keyword>
<feature type="compositionally biased region" description="Low complexity" evidence="1">
    <location>
        <begin position="980"/>
        <end position="995"/>
    </location>
</feature>
<dbReference type="InterPro" id="IPR036691">
    <property type="entry name" value="Endo/exonu/phosph_ase_sf"/>
</dbReference>
<feature type="region of interest" description="Disordered" evidence="1">
    <location>
        <begin position="1221"/>
        <end position="1276"/>
    </location>
</feature>
<feature type="transmembrane region" description="Helical" evidence="2">
    <location>
        <begin position="1819"/>
        <end position="1841"/>
    </location>
</feature>
<gene>
    <name evidence="4" type="ORF">AK812_SmicGene1180</name>
</gene>
<dbReference type="Pfam" id="PF00078">
    <property type="entry name" value="RVT_1"/>
    <property type="match status" value="1"/>
</dbReference>
<feature type="compositionally biased region" description="Polar residues" evidence="1">
    <location>
        <begin position="1226"/>
        <end position="1240"/>
    </location>
</feature>
<comment type="caution">
    <text evidence="4">The sequence shown here is derived from an EMBL/GenBank/DDBJ whole genome shotgun (WGS) entry which is preliminary data.</text>
</comment>
<dbReference type="Proteomes" id="UP000186817">
    <property type="component" value="Unassembled WGS sequence"/>
</dbReference>
<reference evidence="4 5" key="1">
    <citation type="submission" date="2016-02" db="EMBL/GenBank/DDBJ databases">
        <title>Genome analysis of coral dinoflagellate symbionts highlights evolutionary adaptations to a symbiotic lifestyle.</title>
        <authorList>
            <person name="Aranda M."/>
            <person name="Li Y."/>
            <person name="Liew Y.J."/>
            <person name="Baumgarten S."/>
            <person name="Simakov O."/>
            <person name="Wilson M."/>
            <person name="Piel J."/>
            <person name="Ashoor H."/>
            <person name="Bougouffa S."/>
            <person name="Bajic V.B."/>
            <person name="Ryu T."/>
            <person name="Ravasi T."/>
            <person name="Bayer T."/>
            <person name="Micklem G."/>
            <person name="Kim H."/>
            <person name="Bhak J."/>
            <person name="Lajeunesse T.C."/>
            <person name="Voolstra C.R."/>
        </authorList>
    </citation>
    <scope>NUCLEOTIDE SEQUENCE [LARGE SCALE GENOMIC DNA]</scope>
    <source>
        <strain evidence="4 5">CCMP2467</strain>
    </source>
</reference>
<feature type="domain" description="Reverse transcriptase" evidence="3">
    <location>
        <begin position="538"/>
        <end position="815"/>
    </location>
</feature>
<feature type="region of interest" description="Disordered" evidence="1">
    <location>
        <begin position="1315"/>
        <end position="1349"/>
    </location>
</feature>
<feature type="transmembrane region" description="Helical" evidence="2">
    <location>
        <begin position="1765"/>
        <end position="1782"/>
    </location>
</feature>
<evidence type="ECO:0000256" key="2">
    <source>
        <dbReference type="SAM" id="Phobius"/>
    </source>
</evidence>
<proteinExistence type="predicted"/>
<sequence>MLCVFCWKLAKTPFLIARQNGHLDVVRWMLELGDDKDEARNIATTGLYVDQAPCGNDSATPLRIAARRGGWVDLNALAATAGCSLDDSVPSPSATPARQKHDLLDIAAADADILCVQELARGPHGWDEADTKEFHWIMHRDDAQWRGVGIAVAADMFDSTIRKVATKRGIWALIRLKGLGRVVCGSLHAHTGVTTTVYQDAISEFFGSLPGKWRQYPLICGVDSNEKVAWLLDEGDSETGLRVAEGSSNFNVLLDAALKEGCQLVAPDACQRHQPTHFPRDEERRGKQIDLVLVRHVDTAKLCIEPDRRHVIGSDHAFLHFEVMSASSRSARWGGDSRARYMCKDLYDETIVDEDDLIKLAAECSKPRRSRAYQDTDEIKEAIKHARHSNDKTAWKTVHKMRRHARIDWQRGRLARILDGSWDEFRQLQSEKKRRRGWWGEMLVDRSARELTSAVCDHFEKKMVDPGRQDWDDELDSMIGSVSVEGDFQPFTILDIRVELQAMRARSAVGPDGLGVDFLRHAASHETIGPQLCELVNHIVSTLATPASWRKSFLALLAKTKHPRHPGDLRPIAVSSAFNKLVNRLVCTRTMPACRRGSSVSSCGKGRQAADLIGAASRIRDVVHEWRLPAVLGKLDVAGAFDRVDRRKIVLLLNERLCDPKLGRELRYLLHQLHTHVLEGAVPGGNLITIVPNNGIKQGAPESAEIFGLVVDWLLSDLVKTNKWRAIGETLPGLGVDVMFYQDDIFLVDHDLKSLARRIRVIDRCLQTAGLALATNKTKIVGSPSYSGPRHVKIGEDDFKIAPLGESLKILGLSFSLAEKPSQQAQELLARTRAAAAAHKDILQARGAWTKKISILRSLVESQFAWTAGAVHWSSSDLAAANTMQLQSLLTDLHGALLGSTISARSRRGIKNLLLVPPLAMVVVAAWSTMALPALFHLHVLWPLLRSVPVLGGWDEDWGDFVEDGNNQPAESWPENTWQPSSGTSSSCPSSTMSPWPHPSSCTLSPPTHDANYIMYMANIWDEFEEAKQQPLPNPNTESSTGTCQWDEEVCHAEQLEEFDLGEDLRASSALPAWHTPEWQATMVHGDDENTDTGPLASPDETNGKQTETWLRDLCDTRPLRGQGVDDTGNSHMPLLRLVVLYLCERLHNLQQPIPEESEVTFQVVGQTSLNGENVVQAVTFYGEPFTVWGESGPTQAAVAGAPSSLGNNDDPQLVTDAAVATADTESSQESSEDMPNQTVGFWRNGEWVPRPRTASERRQQRGGNGPQRAQRKQARLDRYFRGEWLPAWLEQYKADKAQRSVALASIESEPQDCLSQLSQQELSSGAASSNAATSPVPESALPPTWGDTSWSQTSSWSSSSSSWSWWDGCHQWDDWGTTESWTWSSSSSTTSTLKPVPQGSLPTWPHSCYPSSSTTATLSTSLDNEFDEDIHSFMQLRNSERARMQEAGVPASIIQRLETFLQQLDDRQELYGTGAEGRWAIQCMLRRAQEAEEALGSLLDVLADRLEPQGFWPIRRVPRTEGHRWVTFNWGRQLVPILVDCLQAHLDTRLQAEEAALSPVVAPPEAVATSSHHSTTPADTVSSGSSNGQGAYSRRRRSDTVTSLASRAPDSQNGEALETTARHADNGVVSVARRRRRCRASSSGGSPLHEPDVFMSDSASEPAAGGVVRGPPVPLPVSAALAPTELQGIWREPDVDAELEESATGPVAPPASSSHDGPSTNPMPSLSVPSTDEIICSDNFLQYFLVSVSFFVLYYIGTWNGIIYSVRFLLYYLIFQYFVVFDWVAHFAYNLGLELFLVLYVDVVYNKCPDDSGEMIKYVMQLTGVPFFVGELTCMTFFAAYKIVNADFLICNVSLMLLWKSFVHGSPRRRMLFLSMQEKQKKRYGEKLVGTPQLVVLEFRLPRPTWLLAVLQLWNCRFLTLVSYPNVLMLLGYFMDKPLVVVTIVLGQHLDSKNGVNILRKTLKTG</sequence>
<dbReference type="EMBL" id="LSRX01000012">
    <property type="protein sequence ID" value="OLQ14712.1"/>
    <property type="molecule type" value="Genomic_DNA"/>
</dbReference>
<feature type="region of interest" description="Disordered" evidence="1">
    <location>
        <begin position="1701"/>
        <end position="1725"/>
    </location>
</feature>
<feature type="transmembrane region" description="Helical" evidence="2">
    <location>
        <begin position="1741"/>
        <end position="1758"/>
    </location>
</feature>
<keyword evidence="2" id="KW-0812">Transmembrane</keyword>
<keyword evidence="2" id="KW-0472">Membrane</keyword>
<dbReference type="Gene3D" id="3.60.10.10">
    <property type="entry name" value="Endonuclease/exonuclease/phosphatase"/>
    <property type="match status" value="1"/>
</dbReference>
<feature type="region of interest" description="Disordered" evidence="1">
    <location>
        <begin position="1564"/>
        <end position="1668"/>
    </location>
</feature>
<evidence type="ECO:0000259" key="3">
    <source>
        <dbReference type="PROSITE" id="PS50878"/>
    </source>
</evidence>
<dbReference type="SUPFAM" id="SSF48403">
    <property type="entry name" value="Ankyrin repeat"/>
    <property type="match status" value="1"/>
</dbReference>
<feature type="compositionally biased region" description="Polar residues" evidence="1">
    <location>
        <begin position="1712"/>
        <end position="1725"/>
    </location>
</feature>
<feature type="region of interest" description="Disordered" evidence="1">
    <location>
        <begin position="962"/>
        <end position="1001"/>
    </location>
</feature>
<feature type="compositionally biased region" description="Low complexity" evidence="1">
    <location>
        <begin position="1315"/>
        <end position="1335"/>
    </location>
</feature>
<feature type="compositionally biased region" description="Polar residues" evidence="1">
    <location>
        <begin position="965"/>
        <end position="979"/>
    </location>
</feature>
<feature type="region of interest" description="Disordered" evidence="1">
    <location>
        <begin position="1084"/>
        <end position="1104"/>
    </location>
</feature>
<dbReference type="SUPFAM" id="SSF56219">
    <property type="entry name" value="DNase I-like"/>
    <property type="match status" value="1"/>
</dbReference>
<feature type="compositionally biased region" description="Polar residues" evidence="1">
    <location>
        <begin position="1601"/>
        <end position="1615"/>
    </location>
</feature>
<evidence type="ECO:0000313" key="5">
    <source>
        <dbReference type="Proteomes" id="UP000186817"/>
    </source>
</evidence>
<evidence type="ECO:0000256" key="1">
    <source>
        <dbReference type="SAM" id="MobiDB-lite"/>
    </source>
</evidence>
<dbReference type="InterPro" id="IPR036770">
    <property type="entry name" value="Ankyrin_rpt-contain_sf"/>
</dbReference>
<dbReference type="OrthoDB" id="417908at2759"/>
<feature type="transmembrane region" description="Helical" evidence="2">
    <location>
        <begin position="1847"/>
        <end position="1864"/>
    </location>
</feature>